<organism evidence="2 3">
    <name type="scientific">Penicillium concentricum</name>
    <dbReference type="NCBI Taxonomy" id="293559"/>
    <lineage>
        <taxon>Eukaryota</taxon>
        <taxon>Fungi</taxon>
        <taxon>Dikarya</taxon>
        <taxon>Ascomycota</taxon>
        <taxon>Pezizomycotina</taxon>
        <taxon>Eurotiomycetes</taxon>
        <taxon>Eurotiomycetidae</taxon>
        <taxon>Eurotiales</taxon>
        <taxon>Aspergillaceae</taxon>
        <taxon>Penicillium</taxon>
    </lineage>
</organism>
<feature type="domain" description="Protein kinase" evidence="1">
    <location>
        <begin position="282"/>
        <end position="598"/>
    </location>
</feature>
<dbReference type="EMBL" id="JAPZBT010000004">
    <property type="protein sequence ID" value="KAJ5359946.1"/>
    <property type="molecule type" value="Genomic_DNA"/>
</dbReference>
<reference evidence="2" key="1">
    <citation type="submission" date="2022-12" db="EMBL/GenBank/DDBJ databases">
        <authorList>
            <person name="Petersen C."/>
        </authorList>
    </citation>
    <scope>NUCLEOTIDE SEQUENCE</scope>
    <source>
        <strain evidence="2">IBT 3081</strain>
    </source>
</reference>
<dbReference type="CDD" id="cd00180">
    <property type="entry name" value="PKc"/>
    <property type="match status" value="1"/>
</dbReference>
<dbReference type="GO" id="GO:0005524">
    <property type="term" value="F:ATP binding"/>
    <property type="evidence" value="ECO:0007669"/>
    <property type="project" value="InterPro"/>
</dbReference>
<dbReference type="RefSeq" id="XP_056575432.1">
    <property type="nucleotide sequence ID" value="XM_056726860.1"/>
</dbReference>
<dbReference type="GeneID" id="81466043"/>
<dbReference type="PROSITE" id="PS50011">
    <property type="entry name" value="PROTEIN_KINASE_DOM"/>
    <property type="match status" value="1"/>
</dbReference>
<sequence length="598" mass="67826">MRHFDTWVLRDPYSIWHYYPTGHRWRDTVRDLIQSRAICSPENNLKPPIDWSPPQSQQSPLLRLPAEIRQIIWSYVFTNSPTTETQTIHLVQLKGKIRHVLCPVPVKKYPNQPNPSLTQNRHCCPTTPARWRIYDGRVPGHSDRLLYPHTHSHLPSTLSNSNTALLRVCRTIYFESETILYKTSHFDVDDLYTFIAFATSLSPVARAAISKLTVQWMPIWVPMAGLDHKGSIYAHTHSDELWVRFWEVVASLEGLRVLGLSLDLGRFTSVVGSTGEAVVSGQRIPFGIGEGWVKPILRVRGLKEFDLAVTARCDLLAKGVVEGELDMATTDLPTPSHIEIRHVSRYLPPGVSKIITRGGDSFIGFVDESTVLKYPCFPSNWESFEIEAQLLAILGTHPRIIQSKGLTEHGLLLEYAPNGNLSDYITSNNVISLDRRLNWCKQAAEAVGYIHTKRVIHCDLNARNFLLDENFDLILADFQGMLKSIDGETLLDGLSRECSKSFRPRVHGDYADVHTDLFALGSAIYYIMNGHEIFPELDSFEDDEEILSLFEQGIFPSDEQEHVCYFITEKCWKQQYQSAGDIVRDIAQLRGVSEKGGI</sequence>
<dbReference type="InterPro" id="IPR000719">
    <property type="entry name" value="Prot_kinase_dom"/>
</dbReference>
<dbReference type="GO" id="GO:0004672">
    <property type="term" value="F:protein kinase activity"/>
    <property type="evidence" value="ECO:0007669"/>
    <property type="project" value="InterPro"/>
</dbReference>
<dbReference type="Proteomes" id="UP001147752">
    <property type="component" value="Unassembled WGS sequence"/>
</dbReference>
<dbReference type="AlphaFoldDB" id="A0A9W9RH00"/>
<evidence type="ECO:0000313" key="3">
    <source>
        <dbReference type="Proteomes" id="UP001147752"/>
    </source>
</evidence>
<dbReference type="Pfam" id="PF24864">
    <property type="entry name" value="DUF7730"/>
    <property type="match status" value="1"/>
</dbReference>
<dbReference type="SUPFAM" id="SSF56112">
    <property type="entry name" value="Protein kinase-like (PK-like)"/>
    <property type="match status" value="1"/>
</dbReference>
<dbReference type="OrthoDB" id="515692at2759"/>
<evidence type="ECO:0000259" key="1">
    <source>
        <dbReference type="PROSITE" id="PS50011"/>
    </source>
</evidence>
<dbReference type="InterPro" id="IPR056632">
    <property type="entry name" value="DUF7730"/>
</dbReference>
<protein>
    <recommendedName>
        <fullName evidence="1">Protein kinase domain-containing protein</fullName>
    </recommendedName>
</protein>
<comment type="caution">
    <text evidence="2">The sequence shown here is derived from an EMBL/GenBank/DDBJ whole genome shotgun (WGS) entry which is preliminary data.</text>
</comment>
<gene>
    <name evidence="2" type="ORF">N7517_009137</name>
</gene>
<dbReference type="PANTHER" id="PTHR38790:SF4">
    <property type="entry name" value="2EXR DOMAIN-CONTAINING PROTEIN"/>
    <property type="match status" value="1"/>
</dbReference>
<evidence type="ECO:0000313" key="2">
    <source>
        <dbReference type="EMBL" id="KAJ5359946.1"/>
    </source>
</evidence>
<dbReference type="Pfam" id="PF00069">
    <property type="entry name" value="Pkinase"/>
    <property type="match status" value="1"/>
</dbReference>
<dbReference type="InterPro" id="IPR011009">
    <property type="entry name" value="Kinase-like_dom_sf"/>
</dbReference>
<dbReference type="Gene3D" id="1.10.510.10">
    <property type="entry name" value="Transferase(Phosphotransferase) domain 1"/>
    <property type="match status" value="1"/>
</dbReference>
<name>A0A9W9RH00_9EURO</name>
<dbReference type="PANTHER" id="PTHR38790">
    <property type="entry name" value="2EXR DOMAIN-CONTAINING PROTEIN-RELATED"/>
    <property type="match status" value="1"/>
</dbReference>
<accession>A0A9W9RH00</accession>
<proteinExistence type="predicted"/>
<keyword evidence="3" id="KW-1185">Reference proteome</keyword>
<reference evidence="2" key="2">
    <citation type="journal article" date="2023" name="IMA Fungus">
        <title>Comparative genomic study of the Penicillium genus elucidates a diverse pangenome and 15 lateral gene transfer events.</title>
        <authorList>
            <person name="Petersen C."/>
            <person name="Sorensen T."/>
            <person name="Nielsen M.R."/>
            <person name="Sondergaard T.E."/>
            <person name="Sorensen J.L."/>
            <person name="Fitzpatrick D.A."/>
            <person name="Frisvad J.C."/>
            <person name="Nielsen K.L."/>
        </authorList>
    </citation>
    <scope>NUCLEOTIDE SEQUENCE</scope>
    <source>
        <strain evidence="2">IBT 3081</strain>
    </source>
</reference>